<name>A0AAF0BW49_9ACTN</name>
<sequence length="537" mass="53376">MAPLPRAIPHHLHLPAGTAHTRRTPTLVAMATANGIAQFPTAAIAVALPTIHSDLDASTSQLQWTITAFTLAMSAFLIASGRLADSFGRRRVLFAGTGVFVAGSVLAAAAPNAAVLIAGCALTGLGAAGMIPTSLAVIVASYPPDQRGLPIGVWGAASAVSSAVGPLLGGALTGAIGWPAIFGFGAVVAGGLVAVALWATAESSDPQAEHRIDGTGLALAAASMTTLSLAVIQAPTWGLTSPTTLVLLVVALVLLVLFVVVERRAPAPLVDLSFFRSRNFSGATIVLFVLNFTLITALFFLPLQLQELLGSSVTEAGVQLLPLMGPMVVTLPLGGPVAQRTGPLLPIVVGVAGMAGGMVWLSSADAGVTYGGLWPAMALVGAGTGLALTPMNLAAMNAIPSRQSGAAGGVFTTLSGLGVSFGVAVGGAVFNAVQLSRTESLAGDAGVSVDAATAQSLDGLLSGAPGASQTLATFPSSQQSALTTAVREAFADGLARAYQLGAVVALVGLVLALALVRARPPADDGVPADVAGAPPTA</sequence>
<dbReference type="Gene3D" id="1.20.1250.20">
    <property type="entry name" value="MFS general substrate transporter like domains"/>
    <property type="match status" value="1"/>
</dbReference>
<dbReference type="KEGG" id="ima:PO878_01640"/>
<evidence type="ECO:0000256" key="3">
    <source>
        <dbReference type="ARBA" id="ARBA00022475"/>
    </source>
</evidence>
<keyword evidence="6 7" id="KW-0472">Membrane</keyword>
<evidence type="ECO:0000256" key="1">
    <source>
        <dbReference type="ARBA" id="ARBA00004651"/>
    </source>
</evidence>
<dbReference type="Gene3D" id="1.20.1720.10">
    <property type="entry name" value="Multidrug resistance protein D"/>
    <property type="match status" value="1"/>
</dbReference>
<comment type="subcellular location">
    <subcellularLocation>
        <location evidence="1">Cell membrane</location>
        <topology evidence="1">Multi-pass membrane protein</topology>
    </subcellularLocation>
</comment>
<evidence type="ECO:0000256" key="4">
    <source>
        <dbReference type="ARBA" id="ARBA00022692"/>
    </source>
</evidence>
<dbReference type="EMBL" id="CP116942">
    <property type="protein sequence ID" value="WCO67420.1"/>
    <property type="molecule type" value="Genomic_DNA"/>
</dbReference>
<keyword evidence="3" id="KW-1003">Cell membrane</keyword>
<feature type="transmembrane region" description="Helical" evidence="7">
    <location>
        <begin position="497"/>
        <end position="516"/>
    </location>
</feature>
<dbReference type="PANTHER" id="PTHR42718">
    <property type="entry name" value="MAJOR FACILITATOR SUPERFAMILY MULTIDRUG TRANSPORTER MFSC"/>
    <property type="match status" value="1"/>
</dbReference>
<proteinExistence type="predicted"/>
<dbReference type="PROSITE" id="PS00216">
    <property type="entry name" value="SUGAR_TRANSPORT_1"/>
    <property type="match status" value="1"/>
</dbReference>
<feature type="transmembrane region" description="Helical" evidence="7">
    <location>
        <begin position="344"/>
        <end position="361"/>
    </location>
</feature>
<dbReference type="GO" id="GO:0022857">
    <property type="term" value="F:transmembrane transporter activity"/>
    <property type="evidence" value="ECO:0007669"/>
    <property type="project" value="InterPro"/>
</dbReference>
<gene>
    <name evidence="9" type="ORF">PO878_01640</name>
</gene>
<feature type="transmembrane region" description="Helical" evidence="7">
    <location>
        <begin position="282"/>
        <end position="305"/>
    </location>
</feature>
<dbReference type="Pfam" id="PF07690">
    <property type="entry name" value="MFS_1"/>
    <property type="match status" value="1"/>
</dbReference>
<dbReference type="GO" id="GO:0005886">
    <property type="term" value="C:plasma membrane"/>
    <property type="evidence" value="ECO:0007669"/>
    <property type="project" value="UniProtKB-SubCell"/>
</dbReference>
<feature type="transmembrane region" description="Helical" evidence="7">
    <location>
        <begin position="92"/>
        <end position="110"/>
    </location>
</feature>
<dbReference type="NCBIfam" id="TIGR00711">
    <property type="entry name" value="efflux_EmrB"/>
    <property type="match status" value="1"/>
</dbReference>
<dbReference type="CDD" id="cd17321">
    <property type="entry name" value="MFS_MMR_MDR_like"/>
    <property type="match status" value="1"/>
</dbReference>
<feature type="transmembrane region" description="Helical" evidence="7">
    <location>
        <begin position="406"/>
        <end position="430"/>
    </location>
</feature>
<dbReference type="RefSeq" id="WP_272736941.1">
    <property type="nucleotide sequence ID" value="NZ_CP116942.1"/>
</dbReference>
<dbReference type="PROSITE" id="PS50850">
    <property type="entry name" value="MFS"/>
    <property type="match status" value="1"/>
</dbReference>
<keyword evidence="4 7" id="KW-0812">Transmembrane</keyword>
<dbReference type="InterPro" id="IPR011701">
    <property type="entry name" value="MFS"/>
</dbReference>
<evidence type="ECO:0000256" key="5">
    <source>
        <dbReference type="ARBA" id="ARBA00022989"/>
    </source>
</evidence>
<feature type="transmembrane region" description="Helical" evidence="7">
    <location>
        <begin position="178"/>
        <end position="200"/>
    </location>
</feature>
<feature type="transmembrane region" description="Helical" evidence="7">
    <location>
        <begin position="317"/>
        <end position="337"/>
    </location>
</feature>
<dbReference type="InterPro" id="IPR020846">
    <property type="entry name" value="MFS_dom"/>
</dbReference>
<evidence type="ECO:0000313" key="10">
    <source>
        <dbReference type="Proteomes" id="UP001216390"/>
    </source>
</evidence>
<evidence type="ECO:0000256" key="6">
    <source>
        <dbReference type="ARBA" id="ARBA00023136"/>
    </source>
</evidence>
<reference evidence="9" key="1">
    <citation type="submission" date="2023-01" db="EMBL/GenBank/DDBJ databases">
        <title>The diversity of Class Acidimicrobiia in South China Sea sediment environments and the proposal of Iamia marina sp. nov., a novel species of the genus Iamia.</title>
        <authorList>
            <person name="He Y."/>
            <person name="Tian X."/>
        </authorList>
    </citation>
    <scope>NUCLEOTIDE SEQUENCE</scope>
    <source>
        <strain evidence="9">DSM 19957</strain>
    </source>
</reference>
<evidence type="ECO:0000313" key="9">
    <source>
        <dbReference type="EMBL" id="WCO67420.1"/>
    </source>
</evidence>
<keyword evidence="5 7" id="KW-1133">Transmembrane helix</keyword>
<evidence type="ECO:0000259" key="8">
    <source>
        <dbReference type="PROSITE" id="PS50850"/>
    </source>
</evidence>
<feature type="transmembrane region" description="Helical" evidence="7">
    <location>
        <begin position="212"/>
        <end position="232"/>
    </location>
</feature>
<dbReference type="SUPFAM" id="SSF103473">
    <property type="entry name" value="MFS general substrate transporter"/>
    <property type="match status" value="1"/>
</dbReference>
<evidence type="ECO:0000256" key="7">
    <source>
        <dbReference type="SAM" id="Phobius"/>
    </source>
</evidence>
<feature type="domain" description="Major facilitator superfamily (MFS) profile" evidence="8">
    <location>
        <begin position="26"/>
        <end position="520"/>
    </location>
</feature>
<dbReference type="InterPro" id="IPR036259">
    <property type="entry name" value="MFS_trans_sf"/>
</dbReference>
<feature type="transmembrane region" description="Helical" evidence="7">
    <location>
        <begin position="116"/>
        <end position="139"/>
    </location>
</feature>
<keyword evidence="10" id="KW-1185">Reference proteome</keyword>
<feature type="transmembrane region" description="Helical" evidence="7">
    <location>
        <begin position="373"/>
        <end position="394"/>
    </location>
</feature>
<evidence type="ECO:0000256" key="2">
    <source>
        <dbReference type="ARBA" id="ARBA00022448"/>
    </source>
</evidence>
<dbReference type="AlphaFoldDB" id="A0AAF0BW49"/>
<feature type="transmembrane region" description="Helical" evidence="7">
    <location>
        <begin position="151"/>
        <end position="172"/>
    </location>
</feature>
<accession>A0AAF0BW49</accession>
<feature type="transmembrane region" description="Helical" evidence="7">
    <location>
        <begin position="244"/>
        <end position="261"/>
    </location>
</feature>
<keyword evidence="2" id="KW-0813">Transport</keyword>
<protein>
    <submittedName>
        <fullName evidence="9">MFS transporter</fullName>
    </submittedName>
</protein>
<feature type="transmembrane region" description="Helical" evidence="7">
    <location>
        <begin position="62"/>
        <end position="80"/>
    </location>
</feature>
<dbReference type="InterPro" id="IPR004638">
    <property type="entry name" value="EmrB-like"/>
</dbReference>
<organism evidence="9 10">
    <name type="scientific">Iamia majanohamensis</name>
    <dbReference type="NCBI Taxonomy" id="467976"/>
    <lineage>
        <taxon>Bacteria</taxon>
        <taxon>Bacillati</taxon>
        <taxon>Actinomycetota</taxon>
        <taxon>Acidimicrobiia</taxon>
        <taxon>Acidimicrobiales</taxon>
        <taxon>Iamiaceae</taxon>
        <taxon>Iamia</taxon>
    </lineage>
</organism>
<dbReference type="InterPro" id="IPR005829">
    <property type="entry name" value="Sugar_transporter_CS"/>
</dbReference>
<dbReference type="Proteomes" id="UP001216390">
    <property type="component" value="Chromosome"/>
</dbReference>
<dbReference type="PANTHER" id="PTHR42718:SF46">
    <property type="entry name" value="BLR6921 PROTEIN"/>
    <property type="match status" value="1"/>
</dbReference>